<proteinExistence type="predicted"/>
<evidence type="ECO:0000313" key="3">
    <source>
        <dbReference type="Proteomes" id="UP000324091"/>
    </source>
</evidence>
<dbReference type="PANTHER" id="PTHR15535:SF26">
    <property type="entry name" value="CELL SURFACE HYALURONIDASE"/>
    <property type="match status" value="1"/>
</dbReference>
<organism evidence="2 3">
    <name type="scientific">Takifugu flavidus</name>
    <name type="common">sansaifugu</name>
    <dbReference type="NCBI Taxonomy" id="433684"/>
    <lineage>
        <taxon>Eukaryota</taxon>
        <taxon>Metazoa</taxon>
        <taxon>Chordata</taxon>
        <taxon>Craniata</taxon>
        <taxon>Vertebrata</taxon>
        <taxon>Euteleostomi</taxon>
        <taxon>Actinopterygii</taxon>
        <taxon>Neopterygii</taxon>
        <taxon>Teleostei</taxon>
        <taxon>Neoteleostei</taxon>
        <taxon>Acanthomorphata</taxon>
        <taxon>Eupercaria</taxon>
        <taxon>Tetraodontiformes</taxon>
        <taxon>Tetradontoidea</taxon>
        <taxon>Tetraodontidae</taxon>
        <taxon>Takifugu</taxon>
    </lineage>
</organism>
<name>A0A5C6MXB2_9TELE</name>
<comment type="caution">
    <text evidence="2">The sequence shown here is derived from an EMBL/GenBank/DDBJ whole genome shotgun (WGS) entry which is preliminary data.</text>
</comment>
<protein>
    <submittedName>
        <fullName evidence="2">Cell surface hyaluronidase</fullName>
    </submittedName>
</protein>
<gene>
    <name evidence="2" type="ORF">D4764_05G0000540</name>
</gene>
<dbReference type="PANTHER" id="PTHR15535">
    <property type="entry name" value="TRANSMEMBRANE PROTEIN 2-RELATED"/>
    <property type="match status" value="1"/>
</dbReference>
<reference evidence="2 3" key="1">
    <citation type="submission" date="2019-04" db="EMBL/GenBank/DDBJ databases">
        <title>Chromosome genome assembly for Takifugu flavidus.</title>
        <authorList>
            <person name="Xiao S."/>
        </authorList>
    </citation>
    <scope>NUCLEOTIDE SEQUENCE [LARGE SCALE GENOMIC DNA]</scope>
    <source>
        <strain evidence="2">HTHZ2018</strain>
        <tissue evidence="2">Muscle</tissue>
    </source>
</reference>
<accession>A0A5C6MXB2</accession>
<dbReference type="AlphaFoldDB" id="A0A5C6MXB2"/>
<keyword evidence="3" id="KW-1185">Reference proteome</keyword>
<sequence length="152" mass="16619">MDQNRGGSGFDGTTRGHVADAFLGGEEHKALLSPQVKNTVGYDTLGHCFFLEDGIEQRNTFYHNLGLLTRPGTLLPTDRNESLCTSIRDKVYEGYTPSPSTECKAVSTFWIAHPNNNLISNAAAGSQVRATDPLATDLQDFTWSSMFSSQSQ</sequence>
<dbReference type="InterPro" id="IPR055401">
    <property type="entry name" value="CEMIP_beta-hel_dom"/>
</dbReference>
<feature type="domain" description="CEMIP beta-helix" evidence="1">
    <location>
        <begin position="35"/>
        <end position="127"/>
    </location>
</feature>
<evidence type="ECO:0000313" key="2">
    <source>
        <dbReference type="EMBL" id="TWW59964.1"/>
    </source>
</evidence>
<dbReference type="EMBL" id="RHFK02000018">
    <property type="protein sequence ID" value="TWW59964.1"/>
    <property type="molecule type" value="Genomic_DNA"/>
</dbReference>
<evidence type="ECO:0000259" key="1">
    <source>
        <dbReference type="Pfam" id="PF24606"/>
    </source>
</evidence>
<dbReference type="Proteomes" id="UP000324091">
    <property type="component" value="Chromosome 5"/>
</dbReference>
<dbReference type="Pfam" id="PF24606">
    <property type="entry name" value="CEMIP_beta-hel"/>
    <property type="match status" value="1"/>
</dbReference>
<dbReference type="InterPro" id="IPR052252">
    <property type="entry name" value="CEMIP/CEMIP2"/>
</dbReference>